<sequence>MHIVEVGNISGDYQVAQGRPTLLTTRGESAQQRSHFSTTAQRTEDDFKEDRKHQRPQGEDAQPTLLMKMGESAATTLASVLVLGLGFAVAGYVYHKSYKYFQLSKIKNAFEPGDPVLELAAIGKEIPAPPNSEHWIMRREQERIDAIVRGDEKGHYFLVMGEKGSGKSSMLLEAMRKIDGDGCAMFEAHADLEIFRIRLGKALDYEFHEDYIGGYFSERGPRDTTALLDIERALNKLEKVALQHRAEKNKPLIIIINQTHLIRDDEDGKDLLELLQQRSEQWAASNLVTMIFNTDDYWIYERFKQLATRMEVLSVTDLPKDQAVAALKNYRHKYFKEDVANDLLDHVYNMVGGRLNFLNRVAKSDDMLQTCDRITEIEKTWFLNQCWILGMEMDDDVMDQQKWASAAMVLALALVDKEEEMDKTYDEVRGHILPSFQMHKAQQIMARSDYIRDLDRLNIFTITSTARVRASSVPMHRAFKDICAEPGFRQFLEDTIQRIADIESLGRTRELVAKDLVLGGKYEWTKGWTGKVAMKLQEKEESNDGKNGSDDKEK</sequence>
<keyword evidence="2" id="KW-0812">Transmembrane</keyword>
<dbReference type="OrthoDB" id="511599at2759"/>
<dbReference type="AlphaFoldDB" id="A0A1Y2DHS9"/>
<dbReference type="Proteomes" id="UP000193689">
    <property type="component" value="Unassembled WGS sequence"/>
</dbReference>
<feature type="compositionally biased region" description="Basic and acidic residues" evidence="1">
    <location>
        <begin position="42"/>
        <end position="58"/>
    </location>
</feature>
<dbReference type="PANTHER" id="PTHR36168:SF1">
    <property type="entry name" value="ORC1-LIKE AAA ATPASE DOMAIN-CONTAINING PROTEIN"/>
    <property type="match status" value="1"/>
</dbReference>
<comment type="caution">
    <text evidence="5">The sequence shown here is derived from an EMBL/GenBank/DDBJ whole genome shotgun (WGS) entry which is preliminary data.</text>
</comment>
<gene>
    <name evidence="5" type="ORF">BCR38DRAFT_446597</name>
</gene>
<feature type="domain" description="Orc1-like AAA ATPase" evidence="3">
    <location>
        <begin position="136"/>
        <end position="288"/>
    </location>
</feature>
<dbReference type="InterPro" id="IPR027417">
    <property type="entry name" value="P-loop_NTPase"/>
</dbReference>
<keyword evidence="2" id="KW-0472">Membrane</keyword>
<evidence type="ECO:0000313" key="6">
    <source>
        <dbReference type="Proteomes" id="UP000193689"/>
    </source>
</evidence>
<protein>
    <submittedName>
        <fullName evidence="5">Uncharacterized protein</fullName>
    </submittedName>
</protein>
<dbReference type="GeneID" id="63777312"/>
<dbReference type="InterPro" id="IPR056808">
    <property type="entry name" value="HTH_AAA"/>
</dbReference>
<dbReference type="Gene3D" id="3.40.50.300">
    <property type="entry name" value="P-loop containing nucleotide triphosphate hydrolases"/>
    <property type="match status" value="1"/>
</dbReference>
<evidence type="ECO:0000313" key="5">
    <source>
        <dbReference type="EMBL" id="ORY58797.1"/>
    </source>
</evidence>
<organism evidence="5 6">
    <name type="scientific">Pseudomassariella vexata</name>
    <dbReference type="NCBI Taxonomy" id="1141098"/>
    <lineage>
        <taxon>Eukaryota</taxon>
        <taxon>Fungi</taxon>
        <taxon>Dikarya</taxon>
        <taxon>Ascomycota</taxon>
        <taxon>Pezizomycotina</taxon>
        <taxon>Sordariomycetes</taxon>
        <taxon>Xylariomycetidae</taxon>
        <taxon>Amphisphaeriales</taxon>
        <taxon>Pseudomassariaceae</taxon>
        <taxon>Pseudomassariella</taxon>
    </lineage>
</organism>
<dbReference type="STRING" id="1141098.A0A1Y2DHS9"/>
<dbReference type="EMBL" id="MCFJ01000015">
    <property type="protein sequence ID" value="ORY58797.1"/>
    <property type="molecule type" value="Genomic_DNA"/>
</dbReference>
<proteinExistence type="predicted"/>
<feature type="compositionally biased region" description="Polar residues" evidence="1">
    <location>
        <begin position="24"/>
        <end position="41"/>
    </location>
</feature>
<name>A0A1Y2DHS9_9PEZI</name>
<dbReference type="InParanoid" id="A0A1Y2DHS9"/>
<feature type="region of interest" description="Disordered" evidence="1">
    <location>
        <begin position="535"/>
        <end position="554"/>
    </location>
</feature>
<dbReference type="SUPFAM" id="SSF52540">
    <property type="entry name" value="P-loop containing nucleoside triphosphate hydrolases"/>
    <property type="match status" value="1"/>
</dbReference>
<feature type="region of interest" description="Disordered" evidence="1">
    <location>
        <begin position="24"/>
        <end position="63"/>
    </location>
</feature>
<feature type="compositionally biased region" description="Basic and acidic residues" evidence="1">
    <location>
        <begin position="536"/>
        <end position="554"/>
    </location>
</feature>
<accession>A0A1Y2DHS9</accession>
<keyword evidence="6" id="KW-1185">Reference proteome</keyword>
<feature type="domain" description="AAA protein C-terminal winged helix" evidence="4">
    <location>
        <begin position="384"/>
        <end position="503"/>
    </location>
</feature>
<evidence type="ECO:0000259" key="3">
    <source>
        <dbReference type="Pfam" id="PF13191"/>
    </source>
</evidence>
<dbReference type="PANTHER" id="PTHR36168">
    <property type="entry name" value="CHROMOSOME 1, WHOLE GENOME SHOTGUN SEQUENCE"/>
    <property type="match status" value="1"/>
</dbReference>
<evidence type="ECO:0000256" key="1">
    <source>
        <dbReference type="SAM" id="MobiDB-lite"/>
    </source>
</evidence>
<evidence type="ECO:0000256" key="2">
    <source>
        <dbReference type="SAM" id="Phobius"/>
    </source>
</evidence>
<dbReference type="InterPro" id="IPR041664">
    <property type="entry name" value="AAA_16"/>
</dbReference>
<dbReference type="RefSeq" id="XP_040711609.1">
    <property type="nucleotide sequence ID" value="XM_040861100.1"/>
</dbReference>
<dbReference type="Pfam" id="PF24913">
    <property type="entry name" value="WHD_AAA_fung"/>
    <property type="match status" value="1"/>
</dbReference>
<reference evidence="5 6" key="1">
    <citation type="submission" date="2016-07" db="EMBL/GenBank/DDBJ databases">
        <title>Pervasive Adenine N6-methylation of Active Genes in Fungi.</title>
        <authorList>
            <consortium name="DOE Joint Genome Institute"/>
            <person name="Mondo S.J."/>
            <person name="Dannebaum R.O."/>
            <person name="Kuo R.C."/>
            <person name="Labutti K."/>
            <person name="Haridas S."/>
            <person name="Kuo A."/>
            <person name="Salamov A."/>
            <person name="Ahrendt S.R."/>
            <person name="Lipzen A."/>
            <person name="Sullivan W."/>
            <person name="Andreopoulos W.B."/>
            <person name="Clum A."/>
            <person name="Lindquist E."/>
            <person name="Daum C."/>
            <person name="Ramamoorthy G.K."/>
            <person name="Gryganskyi A."/>
            <person name="Culley D."/>
            <person name="Magnuson J.K."/>
            <person name="James T.Y."/>
            <person name="O'Malley M.A."/>
            <person name="Stajich J.E."/>
            <person name="Spatafora J.W."/>
            <person name="Visel A."/>
            <person name="Grigoriev I.V."/>
        </authorList>
    </citation>
    <scope>NUCLEOTIDE SEQUENCE [LARGE SCALE GENOMIC DNA]</scope>
    <source>
        <strain evidence="5 6">CBS 129021</strain>
    </source>
</reference>
<feature type="transmembrane region" description="Helical" evidence="2">
    <location>
        <begin position="73"/>
        <end position="94"/>
    </location>
</feature>
<keyword evidence="2" id="KW-1133">Transmembrane helix</keyword>
<evidence type="ECO:0000259" key="4">
    <source>
        <dbReference type="Pfam" id="PF24913"/>
    </source>
</evidence>
<dbReference type="Pfam" id="PF13191">
    <property type="entry name" value="AAA_16"/>
    <property type="match status" value="1"/>
</dbReference>